<protein>
    <submittedName>
        <fullName evidence="3">Uncharacterized protein</fullName>
    </submittedName>
</protein>
<feature type="region of interest" description="Disordered" evidence="2">
    <location>
        <begin position="316"/>
        <end position="351"/>
    </location>
</feature>
<evidence type="ECO:0000313" key="4">
    <source>
        <dbReference type="Proteomes" id="UP000327044"/>
    </source>
</evidence>
<dbReference type="Proteomes" id="UP000327044">
    <property type="component" value="Unassembled WGS sequence"/>
</dbReference>
<feature type="coiled-coil region" evidence="1">
    <location>
        <begin position="44"/>
        <end position="109"/>
    </location>
</feature>
<feature type="coiled-coil region" evidence="1">
    <location>
        <begin position="211"/>
        <end position="238"/>
    </location>
</feature>
<accession>A0A5N4ABQ6</accession>
<evidence type="ECO:0000256" key="1">
    <source>
        <dbReference type="SAM" id="Coils"/>
    </source>
</evidence>
<keyword evidence="4" id="KW-1185">Reference proteome</keyword>
<name>A0A5N4ABQ6_PHOPY</name>
<organism evidence="3 4">
    <name type="scientific">Photinus pyralis</name>
    <name type="common">Common eastern firefly</name>
    <name type="synonym">Lampyris pyralis</name>
    <dbReference type="NCBI Taxonomy" id="7054"/>
    <lineage>
        <taxon>Eukaryota</taxon>
        <taxon>Metazoa</taxon>
        <taxon>Ecdysozoa</taxon>
        <taxon>Arthropoda</taxon>
        <taxon>Hexapoda</taxon>
        <taxon>Insecta</taxon>
        <taxon>Pterygota</taxon>
        <taxon>Neoptera</taxon>
        <taxon>Endopterygota</taxon>
        <taxon>Coleoptera</taxon>
        <taxon>Polyphaga</taxon>
        <taxon>Elateriformia</taxon>
        <taxon>Elateroidea</taxon>
        <taxon>Lampyridae</taxon>
        <taxon>Lampyrinae</taxon>
        <taxon>Photinus</taxon>
    </lineage>
</organism>
<evidence type="ECO:0000256" key="2">
    <source>
        <dbReference type="SAM" id="MobiDB-lite"/>
    </source>
</evidence>
<gene>
    <name evidence="3" type="ORF">PPYR_11558</name>
</gene>
<dbReference type="InParanoid" id="A0A5N4ABQ6"/>
<dbReference type="AlphaFoldDB" id="A0A5N4ABQ6"/>
<comment type="caution">
    <text evidence="3">The sequence shown here is derived from an EMBL/GenBank/DDBJ whole genome shotgun (WGS) entry which is preliminary data.</text>
</comment>
<sequence>MVSLNCTENLNNYDDLLQHFTNSMRIIDHCNDLKKRNSDFVSISGKLQEDVENLRKSEKNLTDQLCAMCARNEKNDRISNLYGQLKESYSNLEKRYSELMETKELLQEEHALQLTKLKDRYEQQYRLTEGDFKQRLGSIKAQAECERKLFLERESQLYNELQLAQASTALQVDESEGKVESLKLQLRDTLNSHSTLRQDYLTLKTHSKYELENAKKFISDLEHKLRITEQQLRINQEQLLTLNTKSSEPVHTVNQNYPPTTTTNKYSALNINTSSAGFKNHLPDKFEASDTYVNNIRGVTKAVDHIAKETKKSYLPALKPCSKPGQKPQVPKKRKLYTPGTVDLDDFTEMP</sequence>
<reference evidence="3 4" key="1">
    <citation type="journal article" date="2018" name="Elife">
        <title>Firefly genomes illuminate parallel origins of bioluminescence in beetles.</title>
        <authorList>
            <person name="Fallon T.R."/>
            <person name="Lower S.E."/>
            <person name="Chang C.H."/>
            <person name="Bessho-Uehara M."/>
            <person name="Martin G.J."/>
            <person name="Bewick A.J."/>
            <person name="Behringer M."/>
            <person name="Debat H.J."/>
            <person name="Wong I."/>
            <person name="Day J.C."/>
            <person name="Suvorov A."/>
            <person name="Silva C.J."/>
            <person name="Stanger-Hall K.F."/>
            <person name="Hall D.W."/>
            <person name="Schmitz R.J."/>
            <person name="Nelson D.R."/>
            <person name="Lewis S.M."/>
            <person name="Shigenobu S."/>
            <person name="Bybee S.M."/>
            <person name="Larracuente A.M."/>
            <person name="Oba Y."/>
            <person name="Weng J.K."/>
        </authorList>
    </citation>
    <scope>NUCLEOTIDE SEQUENCE [LARGE SCALE GENOMIC DNA]</scope>
    <source>
        <strain evidence="3">1611_PpyrPB1</strain>
        <tissue evidence="3">Whole body</tissue>
    </source>
</reference>
<evidence type="ECO:0000313" key="3">
    <source>
        <dbReference type="EMBL" id="KAB0794719.1"/>
    </source>
</evidence>
<keyword evidence="1" id="KW-0175">Coiled coil</keyword>
<proteinExistence type="predicted"/>
<dbReference type="EMBL" id="VVIM01000008">
    <property type="protein sequence ID" value="KAB0794719.1"/>
    <property type="molecule type" value="Genomic_DNA"/>
</dbReference>